<protein>
    <submittedName>
        <fullName evidence="1">Uncharacterized protein</fullName>
    </submittedName>
</protein>
<sequence length="172" mass="19018">MDMGTSTDTGVCLHQEKMIPDVGVGGNLLATWIARISPRSRSLPSVEAHHRCWWQCQPLGPSTERMGTKTGSSFCSKQDSLSAPPRTLFIEDSKPPAQQRPLPVSDNICCWALYPFFHTHFGRPNGSMGFNHVQHSHGVACEGGAQRASVRDSFESSWRDVVHADGPRCQTW</sequence>
<evidence type="ECO:0000313" key="1">
    <source>
        <dbReference type="EMBL" id="CAK0897843.1"/>
    </source>
</evidence>
<dbReference type="Proteomes" id="UP001189429">
    <property type="component" value="Unassembled WGS sequence"/>
</dbReference>
<organism evidence="1 2">
    <name type="scientific">Prorocentrum cordatum</name>
    <dbReference type="NCBI Taxonomy" id="2364126"/>
    <lineage>
        <taxon>Eukaryota</taxon>
        <taxon>Sar</taxon>
        <taxon>Alveolata</taxon>
        <taxon>Dinophyceae</taxon>
        <taxon>Prorocentrales</taxon>
        <taxon>Prorocentraceae</taxon>
        <taxon>Prorocentrum</taxon>
    </lineage>
</organism>
<name>A0ABN9XI16_9DINO</name>
<reference evidence="1" key="1">
    <citation type="submission" date="2023-10" db="EMBL/GenBank/DDBJ databases">
        <authorList>
            <person name="Chen Y."/>
            <person name="Shah S."/>
            <person name="Dougan E. K."/>
            <person name="Thang M."/>
            <person name="Chan C."/>
        </authorList>
    </citation>
    <scope>NUCLEOTIDE SEQUENCE [LARGE SCALE GENOMIC DNA]</scope>
</reference>
<gene>
    <name evidence="1" type="ORF">PCOR1329_LOCUS75897</name>
</gene>
<comment type="caution">
    <text evidence="1">The sequence shown here is derived from an EMBL/GenBank/DDBJ whole genome shotgun (WGS) entry which is preliminary data.</text>
</comment>
<proteinExistence type="predicted"/>
<evidence type="ECO:0000313" key="2">
    <source>
        <dbReference type="Proteomes" id="UP001189429"/>
    </source>
</evidence>
<keyword evidence="2" id="KW-1185">Reference proteome</keyword>
<dbReference type="EMBL" id="CAUYUJ010020392">
    <property type="protein sequence ID" value="CAK0897843.1"/>
    <property type="molecule type" value="Genomic_DNA"/>
</dbReference>
<accession>A0ABN9XI16</accession>